<organism evidence="1">
    <name type="scientific">viral metagenome</name>
    <dbReference type="NCBI Taxonomy" id="1070528"/>
    <lineage>
        <taxon>unclassified sequences</taxon>
        <taxon>metagenomes</taxon>
        <taxon>organismal metagenomes</taxon>
    </lineage>
</organism>
<sequence length="84" mass="9628">MTVREEFIKALQNGFVFNSDDILPLVRDFLELGEYDGLFFPGECGCEIDDLAPCGESCLDCEPGYKRVCELEEEYNFYIQAEKP</sequence>
<gene>
    <name evidence="1" type="ORF">MM171A00780_0020</name>
</gene>
<reference evidence="1" key="1">
    <citation type="submission" date="2020-03" db="EMBL/GenBank/DDBJ databases">
        <title>The deep terrestrial virosphere.</title>
        <authorList>
            <person name="Holmfeldt K."/>
            <person name="Nilsson E."/>
            <person name="Simone D."/>
            <person name="Lopez-Fernandez M."/>
            <person name="Wu X."/>
            <person name="de Brujin I."/>
            <person name="Lundin D."/>
            <person name="Andersson A."/>
            <person name="Bertilsson S."/>
            <person name="Dopson M."/>
        </authorList>
    </citation>
    <scope>NUCLEOTIDE SEQUENCE</scope>
    <source>
        <strain evidence="1">MM171A00780</strain>
    </source>
</reference>
<proteinExistence type="predicted"/>
<dbReference type="AlphaFoldDB" id="A0A6M3M4H4"/>
<name>A0A6M3M4H4_9ZZZZ</name>
<evidence type="ECO:0000313" key="1">
    <source>
        <dbReference type="EMBL" id="QJA99911.1"/>
    </source>
</evidence>
<dbReference type="EMBL" id="MT143673">
    <property type="protein sequence ID" value="QJA99911.1"/>
    <property type="molecule type" value="Genomic_DNA"/>
</dbReference>
<protein>
    <submittedName>
        <fullName evidence="1">Uncharacterized protein</fullName>
    </submittedName>
</protein>
<accession>A0A6M3M4H4</accession>